<dbReference type="EMBL" id="ML978121">
    <property type="protein sequence ID" value="KAF2104753.1"/>
    <property type="molecule type" value="Genomic_DNA"/>
</dbReference>
<organism evidence="2 3">
    <name type="scientific">Rhizodiscina lignyota</name>
    <dbReference type="NCBI Taxonomy" id="1504668"/>
    <lineage>
        <taxon>Eukaryota</taxon>
        <taxon>Fungi</taxon>
        <taxon>Dikarya</taxon>
        <taxon>Ascomycota</taxon>
        <taxon>Pezizomycotina</taxon>
        <taxon>Dothideomycetes</taxon>
        <taxon>Pleosporomycetidae</taxon>
        <taxon>Aulographales</taxon>
        <taxon>Rhizodiscinaceae</taxon>
        <taxon>Rhizodiscina</taxon>
    </lineage>
</organism>
<keyword evidence="3" id="KW-1185">Reference proteome</keyword>
<evidence type="ECO:0000313" key="3">
    <source>
        <dbReference type="Proteomes" id="UP000799772"/>
    </source>
</evidence>
<feature type="region of interest" description="Disordered" evidence="1">
    <location>
        <begin position="1"/>
        <end position="31"/>
    </location>
</feature>
<proteinExistence type="predicted"/>
<protein>
    <recommendedName>
        <fullName evidence="4">BTB domain-containing protein</fullName>
    </recommendedName>
</protein>
<gene>
    <name evidence="2" type="ORF">NA57DRAFT_70960</name>
</gene>
<dbReference type="Proteomes" id="UP000799772">
    <property type="component" value="Unassembled WGS sequence"/>
</dbReference>
<feature type="compositionally biased region" description="Basic and acidic residues" evidence="1">
    <location>
        <begin position="22"/>
        <end position="31"/>
    </location>
</feature>
<reference evidence="2" key="1">
    <citation type="journal article" date="2020" name="Stud. Mycol.">
        <title>101 Dothideomycetes genomes: a test case for predicting lifestyles and emergence of pathogens.</title>
        <authorList>
            <person name="Haridas S."/>
            <person name="Albert R."/>
            <person name="Binder M."/>
            <person name="Bloem J."/>
            <person name="Labutti K."/>
            <person name="Salamov A."/>
            <person name="Andreopoulos B."/>
            <person name="Baker S."/>
            <person name="Barry K."/>
            <person name="Bills G."/>
            <person name="Bluhm B."/>
            <person name="Cannon C."/>
            <person name="Castanera R."/>
            <person name="Culley D."/>
            <person name="Daum C."/>
            <person name="Ezra D."/>
            <person name="Gonzalez J."/>
            <person name="Henrissat B."/>
            <person name="Kuo A."/>
            <person name="Liang C."/>
            <person name="Lipzen A."/>
            <person name="Lutzoni F."/>
            <person name="Magnuson J."/>
            <person name="Mondo S."/>
            <person name="Nolan M."/>
            <person name="Ohm R."/>
            <person name="Pangilinan J."/>
            <person name="Park H.-J."/>
            <person name="Ramirez L."/>
            <person name="Alfaro M."/>
            <person name="Sun H."/>
            <person name="Tritt A."/>
            <person name="Yoshinaga Y."/>
            <person name="Zwiers L.-H."/>
            <person name="Turgeon B."/>
            <person name="Goodwin S."/>
            <person name="Spatafora J."/>
            <person name="Crous P."/>
            <person name="Grigoriev I."/>
        </authorList>
    </citation>
    <scope>NUCLEOTIDE SEQUENCE</scope>
    <source>
        <strain evidence="2">CBS 133067</strain>
    </source>
</reference>
<accession>A0A9P4ISW7</accession>
<dbReference type="OrthoDB" id="194443at2759"/>
<comment type="caution">
    <text evidence="2">The sequence shown here is derived from an EMBL/GenBank/DDBJ whole genome shotgun (WGS) entry which is preliminary data.</text>
</comment>
<evidence type="ECO:0000313" key="2">
    <source>
        <dbReference type="EMBL" id="KAF2104753.1"/>
    </source>
</evidence>
<name>A0A9P4ISW7_9PEZI</name>
<dbReference type="Gene3D" id="3.30.710.10">
    <property type="entry name" value="Potassium Channel Kv1.1, Chain A"/>
    <property type="match status" value="1"/>
</dbReference>
<dbReference type="PANTHER" id="PTHR47843:SF6">
    <property type="entry name" value="BTB DOMAIN-CONTAINING PROTEIN"/>
    <property type="match status" value="1"/>
</dbReference>
<dbReference type="PANTHER" id="PTHR47843">
    <property type="entry name" value="BTB DOMAIN-CONTAINING PROTEIN-RELATED"/>
    <property type="match status" value="1"/>
</dbReference>
<dbReference type="AlphaFoldDB" id="A0A9P4ISW7"/>
<evidence type="ECO:0000256" key="1">
    <source>
        <dbReference type="SAM" id="MobiDB-lite"/>
    </source>
</evidence>
<feature type="compositionally biased region" description="Basic and acidic residues" evidence="1">
    <location>
        <begin position="1"/>
        <end position="10"/>
    </location>
</feature>
<sequence>MSDDAVKEKQSTVSDDPSGDTPRLETFSDRKPLAILLPPRGLLTKESNKILKELNGPFKEAKELKIDLSEEDSLLFAHFVKYLYSEKPCEALPTVQNGHVSTYVLLARLYAMGERLWAPKFKDAILRNFTATFDVNTAIPEHDLCELLKIACEEITERVPEDDEMRRNIFWFASCRLTNLQRYPDFTEVMLETYPELGRQLALRAGNPAYAAQPPRPKGALESRFRNEFLSVAKSR</sequence>
<evidence type="ECO:0008006" key="4">
    <source>
        <dbReference type="Google" id="ProtNLM"/>
    </source>
</evidence>
<dbReference type="InterPro" id="IPR011333">
    <property type="entry name" value="SKP1/BTB/POZ_sf"/>
</dbReference>